<protein>
    <recommendedName>
        <fullName evidence="3">Xyloglucanase</fullName>
    </recommendedName>
</protein>
<dbReference type="Proteomes" id="UP000564644">
    <property type="component" value="Unassembled WGS sequence"/>
</dbReference>
<dbReference type="InterPro" id="IPR015943">
    <property type="entry name" value="WD40/YVTN_repeat-like_dom_sf"/>
</dbReference>
<evidence type="ECO:0000313" key="2">
    <source>
        <dbReference type="Proteomes" id="UP000564644"/>
    </source>
</evidence>
<sequence>MRNRVIAVISFLFLSSIGLGFGYGRASADAPLAFEGSGLDAGGFQSVVAVNPFDSGTILSGADVAGISRSTDGGDEWFASNGGITNKQLLQVASLAYSPGTPGKVYAALGKAGGSGGFGVSTNGGLSWEIRSTAVKFAGGNTDGPLPSPHPRSTGNLIALDESNGYIYAGTYKDGVYRSGDDGYTWTYLGLSGQYIRGIALNPDDAGELFVAAYGEKLYRTDNADGSSLAWTQIANSPLDLEELRYIGNTLYAVGSDGSAGKVYELAGSSLAELLSTSGDTVYTSIDGYSTGGANTIFIGATNPKANGSLYESVLRSDDGGATWTPLTVDASGIHYEMGTSSNVWWLSQLNPDAMIGKTRFVAAYIQVDPNNHNRLYVSGRSGVWKGDIDESTGDVDWHPIVRNLNVTFNQSVLADPSPASPWRVYVGSTDWGFLYSTNSLTDVHANRPSGVSDGYALAADTSTSPTTVYVGTGSGDVLSNVNPVHPDVAGWNSEDLSAATGGGEVIGLAVQQVSGTRTILAAVAGKGIWRKSGSNWSNMLSSSSALGAQTTNKAAISWPAGSSYVYLYDRESGVWRSDNNGAAGSWTKIWNHPSAATGPAKSSVSYVAADPADTDTLYVSAHDGLFKLTGARTGTVEGGGISKIQLTAVSDPGPLAFSADGNLYVATLYGSGTTARLYLSTDGGASFTDIADDYYHGNAGFPIDLSAGGNGKIYVSLNGQGILVGG</sequence>
<proteinExistence type="predicted"/>
<dbReference type="RefSeq" id="WP_185131288.1">
    <property type="nucleotide sequence ID" value="NZ_JACJVO010000028.1"/>
</dbReference>
<dbReference type="PANTHER" id="PTHR43739">
    <property type="entry name" value="XYLOGLUCANASE (EUROFUNG)"/>
    <property type="match status" value="1"/>
</dbReference>
<dbReference type="PANTHER" id="PTHR43739:SF5">
    <property type="entry name" value="EXO-ALPHA-SIALIDASE"/>
    <property type="match status" value="1"/>
</dbReference>
<dbReference type="Gene3D" id="2.130.10.10">
    <property type="entry name" value="YVTN repeat-like/Quinoprotein amine dehydrogenase"/>
    <property type="match status" value="2"/>
</dbReference>
<dbReference type="AlphaFoldDB" id="A0A7X0SPI1"/>
<evidence type="ECO:0000313" key="1">
    <source>
        <dbReference type="EMBL" id="MBB6733631.1"/>
    </source>
</evidence>
<dbReference type="SUPFAM" id="SSF110296">
    <property type="entry name" value="Oligoxyloglucan reducing end-specific cellobiohydrolase"/>
    <property type="match status" value="2"/>
</dbReference>
<accession>A0A7X0SPI1</accession>
<evidence type="ECO:0008006" key="3">
    <source>
        <dbReference type="Google" id="ProtNLM"/>
    </source>
</evidence>
<organism evidence="1 2">
    <name type="scientific">Cohnella zeiphila</name>
    <dbReference type="NCBI Taxonomy" id="2761120"/>
    <lineage>
        <taxon>Bacteria</taxon>
        <taxon>Bacillati</taxon>
        <taxon>Bacillota</taxon>
        <taxon>Bacilli</taxon>
        <taxon>Bacillales</taxon>
        <taxon>Paenibacillaceae</taxon>
        <taxon>Cohnella</taxon>
    </lineage>
</organism>
<dbReference type="EMBL" id="JACJVO010000028">
    <property type="protein sequence ID" value="MBB6733631.1"/>
    <property type="molecule type" value="Genomic_DNA"/>
</dbReference>
<name>A0A7X0SPI1_9BACL</name>
<dbReference type="InterPro" id="IPR052025">
    <property type="entry name" value="Xyloglucanase_GH74"/>
</dbReference>
<keyword evidence="2" id="KW-1185">Reference proteome</keyword>
<gene>
    <name evidence="1" type="ORF">H7C18_22150</name>
</gene>
<dbReference type="GO" id="GO:0010411">
    <property type="term" value="P:xyloglucan metabolic process"/>
    <property type="evidence" value="ECO:0007669"/>
    <property type="project" value="TreeGrafter"/>
</dbReference>
<comment type="caution">
    <text evidence="1">The sequence shown here is derived from an EMBL/GenBank/DDBJ whole genome shotgun (WGS) entry which is preliminary data.</text>
</comment>
<reference evidence="1 2" key="1">
    <citation type="submission" date="2020-08" db="EMBL/GenBank/DDBJ databases">
        <title>Cohnella phylogeny.</title>
        <authorList>
            <person name="Dunlap C."/>
        </authorList>
    </citation>
    <scope>NUCLEOTIDE SEQUENCE [LARGE SCALE GENOMIC DNA]</scope>
    <source>
        <strain evidence="1 2">CBP 2801</strain>
    </source>
</reference>